<name>A0A087AF99_9BIFI</name>
<dbReference type="STRING" id="35760.BCHO_0868"/>
<gene>
    <name evidence="1" type="ORF">BCHO_0868</name>
</gene>
<dbReference type="Proteomes" id="UP000028995">
    <property type="component" value="Unassembled WGS sequence"/>
</dbReference>
<proteinExistence type="predicted"/>
<dbReference type="AlphaFoldDB" id="A0A087AF99"/>
<evidence type="ECO:0008006" key="3">
    <source>
        <dbReference type="Google" id="ProtNLM"/>
    </source>
</evidence>
<evidence type="ECO:0000313" key="2">
    <source>
        <dbReference type="Proteomes" id="UP000028995"/>
    </source>
</evidence>
<evidence type="ECO:0000313" key="1">
    <source>
        <dbReference type="EMBL" id="KFI57449.1"/>
    </source>
</evidence>
<dbReference type="RefSeq" id="WP_034256243.1">
    <property type="nucleotide sequence ID" value="NZ_JGYU01000005.1"/>
</dbReference>
<dbReference type="EMBL" id="JGYU01000005">
    <property type="protein sequence ID" value="KFI57449.1"/>
    <property type="molecule type" value="Genomic_DNA"/>
</dbReference>
<protein>
    <recommendedName>
        <fullName evidence="3">HTH cro/C1-type domain-containing protein</fullName>
    </recommendedName>
</protein>
<reference evidence="1 2" key="1">
    <citation type="submission" date="2014-03" db="EMBL/GenBank/DDBJ databases">
        <title>Genomics of Bifidobacteria.</title>
        <authorList>
            <person name="Ventura M."/>
            <person name="Milani C."/>
            <person name="Lugli G.A."/>
        </authorList>
    </citation>
    <scope>NUCLEOTIDE SEQUENCE [LARGE SCALE GENOMIC DNA]</scope>
    <source>
        <strain evidence="1 2">LMG 10510</strain>
    </source>
</reference>
<accession>A0A087AF99</accession>
<sequence length="90" mass="10542">MNGTYGHVRAWRQGEKLFVLRKHSMTPAIVGEAMRQRGFDWKDDTIRRIEQGERRIHLDEAIALLETYGYTQANMFTAINFILKESVNNE</sequence>
<organism evidence="1 2">
    <name type="scientific">Bifidobacterium choerinum</name>
    <dbReference type="NCBI Taxonomy" id="35760"/>
    <lineage>
        <taxon>Bacteria</taxon>
        <taxon>Bacillati</taxon>
        <taxon>Actinomycetota</taxon>
        <taxon>Actinomycetes</taxon>
        <taxon>Bifidobacteriales</taxon>
        <taxon>Bifidobacteriaceae</taxon>
        <taxon>Bifidobacterium</taxon>
    </lineage>
</organism>
<keyword evidence="2" id="KW-1185">Reference proteome</keyword>
<comment type="caution">
    <text evidence="1">The sequence shown here is derived from an EMBL/GenBank/DDBJ whole genome shotgun (WGS) entry which is preliminary data.</text>
</comment>